<evidence type="ECO:0000256" key="4">
    <source>
        <dbReference type="ARBA" id="ARBA00022701"/>
    </source>
</evidence>
<name>A0A3S2P999_ORYJA</name>
<evidence type="ECO:0000256" key="7">
    <source>
        <dbReference type="ARBA" id="ARBA00022840"/>
    </source>
</evidence>
<dbReference type="InterPro" id="IPR027417">
    <property type="entry name" value="P-loop_NTPase"/>
</dbReference>
<gene>
    <name evidence="19" type="ORF">OJAV_G00183420</name>
</gene>
<reference evidence="19 20" key="1">
    <citation type="submission" date="2018-11" db="EMBL/GenBank/DDBJ databases">
        <authorList>
            <person name="Lopez-Roques C."/>
            <person name="Donnadieu C."/>
            <person name="Bouchez O."/>
            <person name="Klopp C."/>
            <person name="Cabau C."/>
            <person name="Zahm M."/>
        </authorList>
    </citation>
    <scope>NUCLEOTIDE SEQUENCE [LARGE SCALE GENOMIC DNA]</scope>
    <source>
        <strain evidence="19">RS831</strain>
        <tissue evidence="19">Whole body</tissue>
    </source>
</reference>
<keyword evidence="6" id="KW-0547">Nucleotide-binding</keyword>
<dbReference type="GO" id="GO:0007018">
    <property type="term" value="P:microtubule-based movement"/>
    <property type="evidence" value="ECO:0007669"/>
    <property type="project" value="InterPro"/>
</dbReference>
<dbReference type="GO" id="GO:0030286">
    <property type="term" value="C:dynein complex"/>
    <property type="evidence" value="ECO:0007669"/>
    <property type="project" value="UniProtKB-KW"/>
</dbReference>
<evidence type="ECO:0000313" key="20">
    <source>
        <dbReference type="Proteomes" id="UP000283210"/>
    </source>
</evidence>
<keyword evidence="20" id="KW-1185">Reference proteome</keyword>
<dbReference type="Gene3D" id="1.10.8.710">
    <property type="match status" value="1"/>
</dbReference>
<evidence type="ECO:0000256" key="9">
    <source>
        <dbReference type="ARBA" id="ARBA00023054"/>
    </source>
</evidence>
<dbReference type="SUPFAM" id="SSF52540">
    <property type="entry name" value="P-loop containing nucleoside triphosphate hydrolases"/>
    <property type="match status" value="1"/>
</dbReference>
<dbReference type="Proteomes" id="UP000283210">
    <property type="component" value="Chromosome 18"/>
</dbReference>
<dbReference type="PANTHER" id="PTHR45703:SF32">
    <property type="entry name" value="DYNEINS HEAVY CHAIN"/>
    <property type="match status" value="1"/>
</dbReference>
<reference evidence="19 20" key="2">
    <citation type="submission" date="2019-01" db="EMBL/GenBank/DDBJ databases">
        <title>A chromosome length genome reference of the Java medaka (oryzias javanicus).</title>
        <authorList>
            <person name="Herpin A."/>
            <person name="Takehana Y."/>
            <person name="Naruse K."/>
            <person name="Ansai S."/>
            <person name="Kawaguchi M."/>
        </authorList>
    </citation>
    <scope>NUCLEOTIDE SEQUENCE [LARGE SCALE GENOMIC DNA]</scope>
    <source>
        <strain evidence="19">RS831</strain>
        <tissue evidence="19">Whole body</tissue>
    </source>
</reference>
<evidence type="ECO:0000256" key="2">
    <source>
        <dbReference type="ARBA" id="ARBA00008887"/>
    </source>
</evidence>
<keyword evidence="12" id="KW-0206">Cytoskeleton</keyword>
<dbReference type="GO" id="GO:0051959">
    <property type="term" value="F:dynein light intermediate chain binding"/>
    <property type="evidence" value="ECO:0007669"/>
    <property type="project" value="InterPro"/>
</dbReference>
<dbReference type="GO" id="GO:0005874">
    <property type="term" value="C:microtubule"/>
    <property type="evidence" value="ECO:0007669"/>
    <property type="project" value="UniProtKB-KW"/>
</dbReference>
<dbReference type="OrthoDB" id="10251809at2759"/>
<feature type="domain" description="Dynein heavy chain linker" evidence="16">
    <location>
        <begin position="1233"/>
        <end position="1634"/>
    </location>
</feature>
<dbReference type="FunFam" id="1.10.287.2620:FF:000002">
    <property type="entry name" value="Dynein heavy chain 2, axonemal"/>
    <property type="match status" value="1"/>
</dbReference>
<dbReference type="GO" id="GO:0005930">
    <property type="term" value="C:axoneme"/>
    <property type="evidence" value="ECO:0007669"/>
    <property type="project" value="UniProtKB-SubCell"/>
</dbReference>
<evidence type="ECO:0000256" key="12">
    <source>
        <dbReference type="ARBA" id="ARBA00023212"/>
    </source>
</evidence>
<dbReference type="FunFam" id="1.10.8.710:FF:000001">
    <property type="entry name" value="Dynein axonemal heavy chain 2"/>
    <property type="match status" value="1"/>
</dbReference>
<evidence type="ECO:0000256" key="14">
    <source>
        <dbReference type="SAM" id="Coils"/>
    </source>
</evidence>
<dbReference type="FunFam" id="1.20.140.100:FF:000006">
    <property type="entry name" value="dynein heavy chain 2, axonemal"/>
    <property type="match status" value="1"/>
</dbReference>
<keyword evidence="11" id="KW-0505">Motor protein</keyword>
<evidence type="ECO:0000256" key="1">
    <source>
        <dbReference type="ARBA" id="ARBA00004430"/>
    </source>
</evidence>
<evidence type="ECO:0000256" key="10">
    <source>
        <dbReference type="ARBA" id="ARBA00023069"/>
    </source>
</evidence>
<dbReference type="InterPro" id="IPR043157">
    <property type="entry name" value="Dynein_AAA1S"/>
</dbReference>
<dbReference type="InterPro" id="IPR056759">
    <property type="entry name" value="DYH2-5-8_CC"/>
</dbReference>
<dbReference type="Pfam" id="PF08393">
    <property type="entry name" value="DHC_N2"/>
    <property type="match status" value="1"/>
</dbReference>
<evidence type="ECO:0000259" key="16">
    <source>
        <dbReference type="Pfam" id="PF08393"/>
    </source>
</evidence>
<evidence type="ECO:0000256" key="5">
    <source>
        <dbReference type="ARBA" id="ARBA00022737"/>
    </source>
</evidence>
<dbReference type="Pfam" id="PF25007">
    <property type="entry name" value="DYH2-5-8_CC"/>
    <property type="match status" value="1"/>
</dbReference>
<organism evidence="19 20">
    <name type="scientific">Oryzias javanicus</name>
    <name type="common">Javanese ricefish</name>
    <name type="synonym">Aplocheilus javanicus</name>
    <dbReference type="NCBI Taxonomy" id="123683"/>
    <lineage>
        <taxon>Eukaryota</taxon>
        <taxon>Metazoa</taxon>
        <taxon>Chordata</taxon>
        <taxon>Craniata</taxon>
        <taxon>Vertebrata</taxon>
        <taxon>Euteleostomi</taxon>
        <taxon>Actinopterygii</taxon>
        <taxon>Neopterygii</taxon>
        <taxon>Teleostei</taxon>
        <taxon>Neoteleostei</taxon>
        <taxon>Acanthomorphata</taxon>
        <taxon>Ovalentaria</taxon>
        <taxon>Atherinomorphae</taxon>
        <taxon>Beloniformes</taxon>
        <taxon>Adrianichthyidae</taxon>
        <taxon>Oryziinae</taxon>
        <taxon>Oryzias</taxon>
    </lineage>
</organism>
<evidence type="ECO:0000256" key="3">
    <source>
        <dbReference type="ARBA" id="ARBA00022490"/>
    </source>
</evidence>
<evidence type="ECO:0000259" key="15">
    <source>
        <dbReference type="Pfam" id="PF08385"/>
    </source>
</evidence>
<feature type="coiled-coil region" evidence="14">
    <location>
        <begin position="1269"/>
        <end position="1296"/>
    </location>
</feature>
<dbReference type="FunFam" id="1.20.58.1120:FF:000001">
    <property type="entry name" value="dynein heavy chain 2, axonemal"/>
    <property type="match status" value="1"/>
</dbReference>
<feature type="domain" description="Dynein heavy chain tail" evidence="15">
    <location>
        <begin position="174"/>
        <end position="733"/>
    </location>
</feature>
<dbReference type="PANTHER" id="PTHR45703">
    <property type="entry name" value="DYNEIN HEAVY CHAIN"/>
    <property type="match status" value="1"/>
</dbReference>
<dbReference type="InterPro" id="IPR042228">
    <property type="entry name" value="Dynein_linker_3"/>
</dbReference>
<feature type="domain" description="Dynein axonemal heavy chain 2/5/8 coiled-coil" evidence="18">
    <location>
        <begin position="1042"/>
        <end position="1161"/>
    </location>
</feature>
<keyword evidence="10" id="KW-0969">Cilium</keyword>
<evidence type="ECO:0000259" key="17">
    <source>
        <dbReference type="Pfam" id="PF12774"/>
    </source>
</evidence>
<evidence type="ECO:0000259" key="18">
    <source>
        <dbReference type="Pfam" id="PF25007"/>
    </source>
</evidence>
<proteinExistence type="inferred from homology"/>
<sequence length="2055" mass="236215">MDEEDIKKVRQLLINCVCMSDLTEDQWVEEKVLVLDRFVVDPSIPAVVIYMDGSSELQVDYNPPTLELKEVCYFIRTPGAIITEETFNSAVQCCKRRSSLVRGLLNDLCLHGHTLHLSAFRDQAIQDGYMKSVHEITAAVTDDFHKRSGETVLYIPVEGLACSPKEAAGKKKLVQRMEMVMTRWIDQIREALNDQDTAERRDECGPLQEIAFWKSRSSKLARIHLQLQEPGVRHIQDILLRAKSKRKDKFSLLARELEEHSKQADSNLTFLSVLKKPCEELSRLKPGEVAPTLERIISLVCIIWWNSPYYHAEKIAGLFAQMSNEIIGLCSRSISLEKIFRGFVLSSKQDLSDCIQCCQTWKQSYEDAKTLHQTYSDREWVLDEPVFINVVDIFIRRLRDLLEVCDCQHKFGRWEDGQQRELPCFRGLNGLEFTKTLLQMESSFHGCLKSLENVGKDILNIKTFKWSKAFSRFVTLMKELEMKMRNLMSSVFETVTTVQDGVRVLDCFRPFLIYEAFNSFLQEKAEQVYSLFREQLRLVNKELSQRKLSCPDHMSRTMGQVLWAKNHRRLLDEHYKVLQKASFLQDSESYKQLVSSYSQTVLGLDEVVRKSFIEWSQRVNTQYTNMLVQPLLVYRTGGPAQLQTNFEESLLTLFSEIQFWEQQRKEIPQSLQGIYQRREDIRVLRESVLHLTREYNRRAEMLSAHELGLFEQQLQQLEKRVEPGLTKYQWLSGEASSLFVKECLSHVEKIQVMVSSYSQSKLSISSLCEQISQTLLVTLDSKTLYGSGEFEEEQKVHRQLCLQKLRSAHKSIVDLMTNIYSNFANDGEKVQEHWMAFTEKVDQMVERALTIAVTDSMKKLSAVVNGNSHTVFRVLVELSQPSPPNKPKMQFSPTLSKLAEMVKILPQLAHMASEFKRLPELLCGRRSEMNPLHVNLEQDVNIKKIQAQVTAGMVANAQQLQASLKSWEKYRPIWLPDKDMMIQAYKKPDQKASDFDTSIQRYLEYAENAEHEETLLKMQFVMLDFSPLKLSIMQHCHMWQTKFTQLLGGLATSNLTGLYAYMEDNAKRLGQPPQTLEELEERSKLLETLQSNSTKTEAQIKLIQEEFAVLQKYDEAVENPLSDAVQNMYEGLAEKWLWFQQVLIDAEGFLEEHRKSFANSLVLSSEKLQKKIQAAVQDFHHEGPFSSTLSATSALKEIAKHRKNIEALKQKETSIISKMAFFQIEDEPSKSIQLLEKTLDKLQQVWEITEEWNENWNRWKLGQLASLQTESMENAAQDMLKKLHMLQRELKDEEWEIVDDSKKRIERFKQILPVLAHLRNPAMRDRHWRQIAEELQCPLDPSSADFTLEKIVSQSFHTFADKISDISGAASKELFIEQALENFTKTWEKIFLDINPYKDEGHLHLKGTEEIFQTLDDNQVTLSTMKASRFVRAFQQQVDQWERQLFRVQEVLEMILAVQRNWMYLENILQGKDIKNQLPQECEDFQALSHSWKGLMTHLHQNNSALTGTQHPGLLENLSDMSAKMEEILKALDMYLETKRQIFPRFYFLSNDEILEILGQSQNVDALQPHLKKCFDNIRRLELDKIRETKAKAMVSADGESVAFTHPVLLDKPVEVWLCDVERAMKASVKTSLNGCLTDLKKVTGSREKWVTDWPGQMVITASQIQWTSDVTKALSACKESGNNNPLRSMKKKQLLLLKCYLEMIRKTLPKVLRLKVVALVTVEVHARDVIDQLGRAGCDDINAFEWLSQLRLYRRKEKDDYNFIIQQTNTTFKYGCEYLGNSGRLVITPLTDRCYMTLTTALHLHRGGSLIGPAGTGKTETVKDLGKALATYVIVVNCSEGLDYKSMGRMFSGLAQTGAWGCFDEFNRINVEVLSVVAQQILSILAAISAGLGRFQFEGQNISLVPSFGVFITMNPGYAGRTELPDNLKSMFRPISMVVPDSAVIAEILLFAEGFSNCKVLAKKVFTLYSLAVQQLSKQDHYDFGLRALTSLLRFAGRKRRGSPEFPDEEVLLMAMKDMNIAKLSSADLPLFSGIIQDLFPAVETPVIDNQKES</sequence>
<keyword evidence="9 14" id="KW-0175">Coiled coil</keyword>
<keyword evidence="4" id="KW-0493">Microtubule</keyword>
<dbReference type="FunFam" id="3.20.180.20:FF:000003">
    <property type="entry name" value="Dynein heavy chain 12, axonemal"/>
    <property type="match status" value="1"/>
</dbReference>
<dbReference type="InterPro" id="IPR026983">
    <property type="entry name" value="DHC"/>
</dbReference>
<evidence type="ECO:0000256" key="11">
    <source>
        <dbReference type="ARBA" id="ARBA00023175"/>
    </source>
</evidence>
<evidence type="ECO:0000313" key="19">
    <source>
        <dbReference type="EMBL" id="RVE60716.1"/>
    </source>
</evidence>
<keyword evidence="8" id="KW-0243">Dynein</keyword>
<evidence type="ECO:0000256" key="13">
    <source>
        <dbReference type="ARBA" id="ARBA00023273"/>
    </source>
</evidence>
<feature type="domain" description="Dynein heavy chain hydrolytic ATP-binding dynein motor region" evidence="17">
    <location>
        <begin position="1775"/>
        <end position="2052"/>
    </location>
</feature>
<accession>A0A3S2P999</accession>
<evidence type="ECO:0000256" key="6">
    <source>
        <dbReference type="ARBA" id="ARBA00022741"/>
    </source>
</evidence>
<dbReference type="Gene3D" id="3.40.50.300">
    <property type="entry name" value="P-loop containing nucleotide triphosphate hydrolases"/>
    <property type="match status" value="1"/>
</dbReference>
<dbReference type="InterPro" id="IPR042222">
    <property type="entry name" value="Dynein_2_N"/>
</dbReference>
<keyword evidence="7" id="KW-0067">ATP-binding</keyword>
<comment type="subcellular location">
    <subcellularLocation>
        <location evidence="1">Cytoplasm</location>
        <location evidence="1">Cytoskeleton</location>
        <location evidence="1">Cilium axoneme</location>
    </subcellularLocation>
</comment>
<protein>
    <submittedName>
        <fullName evidence="19">Uncharacterized protein</fullName>
    </submittedName>
</protein>
<dbReference type="GO" id="GO:0045505">
    <property type="term" value="F:dynein intermediate chain binding"/>
    <property type="evidence" value="ECO:0007669"/>
    <property type="project" value="InterPro"/>
</dbReference>
<dbReference type="InterPro" id="IPR035699">
    <property type="entry name" value="AAA_6"/>
</dbReference>
<dbReference type="GO" id="GO:0005524">
    <property type="term" value="F:ATP binding"/>
    <property type="evidence" value="ECO:0007669"/>
    <property type="project" value="UniProtKB-KW"/>
</dbReference>
<dbReference type="Gene3D" id="1.10.287.2620">
    <property type="match status" value="1"/>
</dbReference>
<dbReference type="EMBL" id="CM012454">
    <property type="protein sequence ID" value="RVE60716.1"/>
    <property type="molecule type" value="Genomic_DNA"/>
</dbReference>
<dbReference type="Pfam" id="PF08385">
    <property type="entry name" value="DHC_N1"/>
    <property type="match status" value="1"/>
</dbReference>
<keyword evidence="5" id="KW-0677">Repeat</keyword>
<keyword evidence="13" id="KW-0966">Cell projection</keyword>
<dbReference type="Gene3D" id="1.20.58.1120">
    <property type="match status" value="1"/>
</dbReference>
<dbReference type="Pfam" id="PF12774">
    <property type="entry name" value="AAA_6"/>
    <property type="match status" value="1"/>
</dbReference>
<keyword evidence="3" id="KW-0963">Cytoplasm</keyword>
<dbReference type="FunFam" id="3.40.50.300:FF:000044">
    <property type="entry name" value="Dynein heavy chain 5, axonemal"/>
    <property type="match status" value="1"/>
</dbReference>
<comment type="similarity">
    <text evidence="2">Belongs to the dynein heavy chain family.</text>
</comment>
<dbReference type="InterPro" id="IPR013594">
    <property type="entry name" value="Dynein_heavy_tail"/>
</dbReference>
<dbReference type="InterPro" id="IPR013602">
    <property type="entry name" value="Dynein_heavy_linker"/>
</dbReference>
<dbReference type="Gene3D" id="1.20.140.100">
    <property type="entry name" value="Dynein heavy chain, N-terminal domain 2"/>
    <property type="match status" value="1"/>
</dbReference>
<dbReference type="Gene3D" id="3.20.180.20">
    <property type="entry name" value="Dynein heavy chain, N-terminal domain 2"/>
    <property type="match status" value="1"/>
</dbReference>
<evidence type="ECO:0000256" key="8">
    <source>
        <dbReference type="ARBA" id="ARBA00023017"/>
    </source>
</evidence>